<evidence type="ECO:0000256" key="3">
    <source>
        <dbReference type="ARBA" id="ARBA00022989"/>
    </source>
</evidence>
<dbReference type="AlphaFoldDB" id="A0AAN9C1F0"/>
<dbReference type="GO" id="GO:0016020">
    <property type="term" value="C:membrane"/>
    <property type="evidence" value="ECO:0007669"/>
    <property type="project" value="UniProtKB-SubCell"/>
</dbReference>
<keyword evidence="4 5" id="KW-0472">Membrane</keyword>
<evidence type="ECO:0000256" key="5">
    <source>
        <dbReference type="PROSITE-ProRule" id="PRU00581"/>
    </source>
</evidence>
<feature type="domain" description="MARVEL" evidence="8">
    <location>
        <begin position="40"/>
        <end position="171"/>
    </location>
</feature>
<dbReference type="InterPro" id="IPR050578">
    <property type="entry name" value="MARVEL-CKLF_proteins"/>
</dbReference>
<evidence type="ECO:0000259" key="8">
    <source>
        <dbReference type="PROSITE" id="PS51225"/>
    </source>
</evidence>
<name>A0AAN9C1F0_9CAEN</name>
<organism evidence="9 10">
    <name type="scientific">Littorina saxatilis</name>
    <dbReference type="NCBI Taxonomy" id="31220"/>
    <lineage>
        <taxon>Eukaryota</taxon>
        <taxon>Metazoa</taxon>
        <taxon>Spiralia</taxon>
        <taxon>Lophotrochozoa</taxon>
        <taxon>Mollusca</taxon>
        <taxon>Gastropoda</taxon>
        <taxon>Caenogastropoda</taxon>
        <taxon>Littorinimorpha</taxon>
        <taxon>Littorinoidea</taxon>
        <taxon>Littorinidae</taxon>
        <taxon>Littorina</taxon>
    </lineage>
</organism>
<dbReference type="PANTHER" id="PTHR22776">
    <property type="entry name" value="MARVEL-CONTAINING POTENTIAL LIPID RAFT-ASSOCIATED PROTEIN"/>
    <property type="match status" value="1"/>
</dbReference>
<feature type="region of interest" description="Disordered" evidence="6">
    <location>
        <begin position="180"/>
        <end position="200"/>
    </location>
</feature>
<keyword evidence="10" id="KW-1185">Reference proteome</keyword>
<dbReference type="InterPro" id="IPR008253">
    <property type="entry name" value="Marvel"/>
</dbReference>
<comment type="caution">
    <text evidence="9">The sequence shown here is derived from an EMBL/GenBank/DDBJ whole genome shotgun (WGS) entry which is preliminary data.</text>
</comment>
<feature type="region of interest" description="Disordered" evidence="6">
    <location>
        <begin position="1"/>
        <end position="23"/>
    </location>
</feature>
<feature type="transmembrane region" description="Helical" evidence="7">
    <location>
        <begin position="47"/>
        <end position="67"/>
    </location>
</feature>
<gene>
    <name evidence="9" type="ORF">V1264_001189</name>
</gene>
<feature type="transmembrane region" description="Helical" evidence="7">
    <location>
        <begin position="115"/>
        <end position="137"/>
    </location>
</feature>
<feature type="transmembrane region" description="Helical" evidence="7">
    <location>
        <begin position="143"/>
        <end position="165"/>
    </location>
</feature>
<evidence type="ECO:0000313" key="10">
    <source>
        <dbReference type="Proteomes" id="UP001374579"/>
    </source>
</evidence>
<accession>A0AAN9C1F0</accession>
<sequence>MTDFDQKSTGQGPEGITPVEQTSDNPNVKHLWLIPVDLNFVKSLEGIMDLVIAMLSLIAWICIAPAIPVYCIDAYGGGYSFFEFCAGSTFLTMTLWYIMFVVMINQRLKIVPWRLGQLIILGGFGALYVIAAIVVAARTCHQGSLAAASAFGFLTTIAMAGHFYYSFRLWRETEVPAARAATDTTTQGDTSGVATVTDRY</sequence>
<proteinExistence type="predicted"/>
<protein>
    <recommendedName>
        <fullName evidence="8">MARVEL domain-containing protein</fullName>
    </recommendedName>
</protein>
<evidence type="ECO:0000256" key="1">
    <source>
        <dbReference type="ARBA" id="ARBA00004141"/>
    </source>
</evidence>
<keyword evidence="2 5" id="KW-0812">Transmembrane</keyword>
<evidence type="ECO:0000313" key="9">
    <source>
        <dbReference type="EMBL" id="KAK7115290.1"/>
    </source>
</evidence>
<evidence type="ECO:0000256" key="4">
    <source>
        <dbReference type="ARBA" id="ARBA00023136"/>
    </source>
</evidence>
<dbReference type="PROSITE" id="PS51225">
    <property type="entry name" value="MARVEL"/>
    <property type="match status" value="1"/>
</dbReference>
<dbReference type="EMBL" id="JBAMIC010000001">
    <property type="protein sequence ID" value="KAK7115290.1"/>
    <property type="molecule type" value="Genomic_DNA"/>
</dbReference>
<feature type="transmembrane region" description="Helical" evidence="7">
    <location>
        <begin position="79"/>
        <end position="103"/>
    </location>
</feature>
<evidence type="ECO:0000256" key="7">
    <source>
        <dbReference type="SAM" id="Phobius"/>
    </source>
</evidence>
<feature type="compositionally biased region" description="Polar residues" evidence="6">
    <location>
        <begin position="182"/>
        <end position="194"/>
    </location>
</feature>
<comment type="subcellular location">
    <subcellularLocation>
        <location evidence="1">Membrane</location>
        <topology evidence="1">Multi-pass membrane protein</topology>
    </subcellularLocation>
</comment>
<dbReference type="Proteomes" id="UP001374579">
    <property type="component" value="Unassembled WGS sequence"/>
</dbReference>
<evidence type="ECO:0000256" key="2">
    <source>
        <dbReference type="ARBA" id="ARBA00022692"/>
    </source>
</evidence>
<keyword evidence="3 7" id="KW-1133">Transmembrane helix</keyword>
<reference evidence="9 10" key="1">
    <citation type="submission" date="2024-02" db="EMBL/GenBank/DDBJ databases">
        <title>Chromosome-scale genome assembly of the rough periwinkle Littorina saxatilis.</title>
        <authorList>
            <person name="De Jode A."/>
            <person name="Faria R."/>
            <person name="Formenti G."/>
            <person name="Sims Y."/>
            <person name="Smith T.P."/>
            <person name="Tracey A."/>
            <person name="Wood J.M.D."/>
            <person name="Zagrodzka Z.B."/>
            <person name="Johannesson K."/>
            <person name="Butlin R.K."/>
            <person name="Leder E.H."/>
        </authorList>
    </citation>
    <scope>NUCLEOTIDE SEQUENCE [LARGE SCALE GENOMIC DNA]</scope>
    <source>
        <strain evidence="9">Snail1</strain>
        <tissue evidence="9">Muscle</tissue>
    </source>
</reference>
<dbReference type="PANTHER" id="PTHR22776:SF89">
    <property type="entry name" value="CKLF-LIKE MARVEL TRANSMEMBRANE DOMAIN-CONTAINING PROTEIN 7"/>
    <property type="match status" value="1"/>
</dbReference>
<evidence type="ECO:0000256" key="6">
    <source>
        <dbReference type="SAM" id="MobiDB-lite"/>
    </source>
</evidence>
<dbReference type="Pfam" id="PF01284">
    <property type="entry name" value="MARVEL"/>
    <property type="match status" value="1"/>
</dbReference>